<dbReference type="PROSITE" id="PS50943">
    <property type="entry name" value="HTH_CROC1"/>
    <property type="match status" value="1"/>
</dbReference>
<keyword evidence="2" id="KW-0396">Initiation factor</keyword>
<dbReference type="EMBL" id="JALRMR010000001">
    <property type="protein sequence ID" value="MDT1972911.1"/>
    <property type="molecule type" value="Genomic_DNA"/>
</dbReference>
<dbReference type="GO" id="GO:0003743">
    <property type="term" value="F:translation initiation factor activity"/>
    <property type="evidence" value="ECO:0007669"/>
    <property type="project" value="UniProtKB-KW"/>
</dbReference>
<keyword evidence="2" id="KW-0648">Protein biosynthesis</keyword>
<comment type="caution">
    <text evidence="2">The sequence shown here is derived from an EMBL/GenBank/DDBJ whole genome shotgun (WGS) entry which is preliminary data.</text>
</comment>
<organism evidence="2 3">
    <name type="scientific">Carnobacterium divergens</name>
    <name type="common">Lactobacillus divergens</name>
    <dbReference type="NCBI Taxonomy" id="2748"/>
    <lineage>
        <taxon>Bacteria</taxon>
        <taxon>Bacillati</taxon>
        <taxon>Bacillota</taxon>
        <taxon>Bacilli</taxon>
        <taxon>Lactobacillales</taxon>
        <taxon>Carnobacteriaceae</taxon>
        <taxon>Carnobacterium</taxon>
    </lineage>
</organism>
<name>A0AAW8R9F0_CARDV</name>
<reference evidence="2" key="1">
    <citation type="submission" date="2022-04" db="EMBL/GenBank/DDBJ databases">
        <title>Draft genome sequences of lactic acid bacteria (LAB) strains involved in meat spoilage.</title>
        <authorList>
            <person name="Palevich N."/>
        </authorList>
    </citation>
    <scope>NUCLEOTIDE SEQUENCE</scope>
    <source>
        <strain evidence="2">9-14</strain>
    </source>
</reference>
<dbReference type="InterPro" id="IPR040819">
    <property type="entry name" value="Rol_Rep_N"/>
</dbReference>
<dbReference type="AlphaFoldDB" id="A0AAW8R9F0"/>
<proteinExistence type="predicted"/>
<sequence>MNEIDLKEVGQSAKLTREKQGWTQKDVAEKIGVSRSLLAKFESGTRNLSEDTLNRLLDYLQTPTENEPTHQVIIDYLTIHFFSCNYQKVIEDILGIAMKHLEFYESAPLGYIGRYTWNNVINILISADDPNKGTMIELSGQGCRRLAMLLKTRKRNWKDFIQQVFDYQGNFTRIDFTLDDYVGMLNIPTLAKKIDLGHVQTNFRNSDLIRSKNIASNDSNGTTLYLGSKKSLCHFCWYQKNYEQRRRRGIPLEEAEIINRYELRYRKEKAQRLAEQILNYPDFATLFFELVNAAICFYDRPPEEPNAKIDAAWAAFINEHNKVVLTLETSPQTFEKSISWLLYGVAPTLSFIHAVDQTFHSSLLNSIIENATMNPRQKKILENMESEPQFYQEEIAHYSHQIQEILEEKAKQ</sequence>
<evidence type="ECO:0000313" key="2">
    <source>
        <dbReference type="EMBL" id="MDT1972911.1"/>
    </source>
</evidence>
<evidence type="ECO:0000259" key="1">
    <source>
        <dbReference type="PROSITE" id="PS50943"/>
    </source>
</evidence>
<feature type="domain" description="HTH cro/C1-type" evidence="1">
    <location>
        <begin position="17"/>
        <end position="66"/>
    </location>
</feature>
<dbReference type="Gene3D" id="1.10.260.40">
    <property type="entry name" value="lambda repressor-like DNA-binding domains"/>
    <property type="match status" value="1"/>
</dbReference>
<dbReference type="InterPro" id="IPR003491">
    <property type="entry name" value="REP-like_C"/>
</dbReference>
<dbReference type="InterPro" id="IPR010982">
    <property type="entry name" value="Lambda_DNA-bd_dom_sf"/>
</dbReference>
<dbReference type="SUPFAM" id="SSF47413">
    <property type="entry name" value="lambda repressor-like DNA-binding domains"/>
    <property type="match status" value="1"/>
</dbReference>
<dbReference type="InterPro" id="IPR001387">
    <property type="entry name" value="Cro/C1-type_HTH"/>
</dbReference>
<dbReference type="RefSeq" id="WP_311779734.1">
    <property type="nucleotide sequence ID" value="NZ_JALRMR010000001.1"/>
</dbReference>
<dbReference type="Pfam" id="PF01381">
    <property type="entry name" value="HTH_3"/>
    <property type="match status" value="1"/>
</dbReference>
<gene>
    <name evidence="2" type="ORF">MX635_00715</name>
</gene>
<dbReference type="CDD" id="cd00093">
    <property type="entry name" value="HTH_XRE"/>
    <property type="match status" value="1"/>
</dbReference>
<evidence type="ECO:0000313" key="3">
    <source>
        <dbReference type="Proteomes" id="UP001249945"/>
    </source>
</evidence>
<dbReference type="Proteomes" id="UP001249945">
    <property type="component" value="Unassembled WGS sequence"/>
</dbReference>
<dbReference type="Pfam" id="PF02486">
    <property type="entry name" value="Rep_trans"/>
    <property type="match status" value="1"/>
</dbReference>
<dbReference type="SMART" id="SM00530">
    <property type="entry name" value="HTH_XRE"/>
    <property type="match status" value="1"/>
</dbReference>
<dbReference type="GO" id="GO:0003677">
    <property type="term" value="F:DNA binding"/>
    <property type="evidence" value="ECO:0007669"/>
    <property type="project" value="InterPro"/>
</dbReference>
<protein>
    <submittedName>
        <fullName evidence="2">Replication initiation factor domain-containing protein</fullName>
    </submittedName>
</protein>
<accession>A0AAW8R9F0</accession>
<dbReference type="Pfam" id="PF18106">
    <property type="entry name" value="Rol_Rep_N"/>
    <property type="match status" value="1"/>
</dbReference>